<evidence type="ECO:0000313" key="2">
    <source>
        <dbReference type="EMBL" id="VDL76589.1"/>
    </source>
</evidence>
<keyword evidence="3" id="KW-1185">Reference proteome</keyword>
<reference evidence="4" key="1">
    <citation type="submission" date="2017-02" db="UniProtKB">
        <authorList>
            <consortium name="WormBaseParasite"/>
        </authorList>
    </citation>
    <scope>IDENTIFICATION</scope>
</reference>
<protein>
    <submittedName>
        <fullName evidence="4">Col_cuticle_N domain-containing protein</fullName>
    </submittedName>
</protein>
<feature type="compositionally biased region" description="Pro residues" evidence="1">
    <location>
        <begin position="85"/>
        <end position="103"/>
    </location>
</feature>
<dbReference type="OrthoDB" id="5852429at2759"/>
<gene>
    <name evidence="2" type="ORF">NBR_LOCUS13000</name>
</gene>
<proteinExistence type="predicted"/>
<evidence type="ECO:0000313" key="3">
    <source>
        <dbReference type="Proteomes" id="UP000271162"/>
    </source>
</evidence>
<dbReference type="EMBL" id="UYSL01020912">
    <property type="protein sequence ID" value="VDL76589.1"/>
    <property type="molecule type" value="Genomic_DNA"/>
</dbReference>
<dbReference type="WBParaSite" id="NBR_0001299901-mRNA-1">
    <property type="protein sequence ID" value="NBR_0001299901-mRNA-1"/>
    <property type="gene ID" value="NBR_0001299901"/>
</dbReference>
<reference evidence="2 3" key="2">
    <citation type="submission" date="2018-11" db="EMBL/GenBank/DDBJ databases">
        <authorList>
            <consortium name="Pathogen Informatics"/>
        </authorList>
    </citation>
    <scope>NUCLEOTIDE SEQUENCE [LARGE SCALE GENOMIC DNA]</scope>
</reference>
<dbReference type="Proteomes" id="UP000271162">
    <property type="component" value="Unassembled WGS sequence"/>
</dbReference>
<organism evidence="4">
    <name type="scientific">Nippostrongylus brasiliensis</name>
    <name type="common">Rat hookworm</name>
    <dbReference type="NCBI Taxonomy" id="27835"/>
    <lineage>
        <taxon>Eukaryota</taxon>
        <taxon>Metazoa</taxon>
        <taxon>Ecdysozoa</taxon>
        <taxon>Nematoda</taxon>
        <taxon>Chromadorea</taxon>
        <taxon>Rhabditida</taxon>
        <taxon>Rhabditina</taxon>
        <taxon>Rhabditomorpha</taxon>
        <taxon>Strongyloidea</taxon>
        <taxon>Heligmosomidae</taxon>
        <taxon>Nippostrongylus</taxon>
    </lineage>
</organism>
<feature type="region of interest" description="Disordered" evidence="1">
    <location>
        <begin position="60"/>
        <end position="103"/>
    </location>
</feature>
<accession>A0A0N4Y9K8</accession>
<sequence>MTSLAAPVVLVAGAAVAMSVPVMALKEILEKRSKKNFKKHLDRRQVCRVNFGELDAPWDEKVGAKKNAGTNTAHGGGTKQQYGTSPPPTYDELFRPPPPYRTK</sequence>
<dbReference type="OMA" id="CRVNFPD"/>
<evidence type="ECO:0000313" key="4">
    <source>
        <dbReference type="WBParaSite" id="NBR_0001299901-mRNA-1"/>
    </source>
</evidence>
<dbReference type="AlphaFoldDB" id="A0A0N4Y9K8"/>
<evidence type="ECO:0000256" key="1">
    <source>
        <dbReference type="SAM" id="MobiDB-lite"/>
    </source>
</evidence>
<name>A0A0N4Y9K8_NIPBR</name>